<dbReference type="GO" id="GO:0009725">
    <property type="term" value="P:response to hormone"/>
    <property type="evidence" value="ECO:0007669"/>
    <property type="project" value="UniProtKB-ARBA"/>
</dbReference>
<dbReference type="GO" id="GO:0009751">
    <property type="term" value="P:response to salicylic acid"/>
    <property type="evidence" value="ECO:0007669"/>
    <property type="project" value="UniProtKB-ARBA"/>
</dbReference>
<evidence type="ECO:0000256" key="5">
    <source>
        <dbReference type="ARBA" id="ARBA00022833"/>
    </source>
</evidence>
<dbReference type="OrthoDB" id="6359816at2759"/>
<dbReference type="PANTHER" id="PTHR46287:SF4">
    <property type="entry name" value="BTB_POZ AND TAZ DOMAIN-CONTAINING PROTEIN 2"/>
    <property type="match status" value="1"/>
</dbReference>
<evidence type="ECO:0000256" key="2">
    <source>
        <dbReference type="ARBA" id="ARBA00022723"/>
    </source>
</evidence>
<dbReference type="Gene3D" id="1.20.1020.10">
    <property type="entry name" value="TAZ domain"/>
    <property type="match status" value="1"/>
</dbReference>
<proteinExistence type="predicted"/>
<dbReference type="InterPro" id="IPR000197">
    <property type="entry name" value="Znf_TAZ"/>
</dbReference>
<dbReference type="InterPro" id="IPR035898">
    <property type="entry name" value="TAZ_dom_sf"/>
</dbReference>
<evidence type="ECO:0000313" key="7">
    <source>
        <dbReference type="EMBL" id="KAJ0989433.1"/>
    </source>
</evidence>
<reference evidence="7" key="2">
    <citation type="journal article" date="2022" name="Hortic Res">
        <title>The genome of Dioscorea zingiberensis sheds light on the biosynthesis, origin and evolution of the medicinally important diosgenin saponins.</title>
        <authorList>
            <person name="Li Y."/>
            <person name="Tan C."/>
            <person name="Li Z."/>
            <person name="Guo J."/>
            <person name="Li S."/>
            <person name="Chen X."/>
            <person name="Wang C."/>
            <person name="Dai X."/>
            <person name="Yang H."/>
            <person name="Song W."/>
            <person name="Hou L."/>
            <person name="Xu J."/>
            <person name="Tong Z."/>
            <person name="Xu A."/>
            <person name="Yuan X."/>
            <person name="Wang W."/>
            <person name="Yang Q."/>
            <person name="Chen L."/>
            <person name="Sun Z."/>
            <person name="Wang K."/>
            <person name="Pan B."/>
            <person name="Chen J."/>
            <person name="Bao Y."/>
            <person name="Liu F."/>
            <person name="Qi X."/>
            <person name="Gang D.R."/>
            <person name="Wen J."/>
            <person name="Li J."/>
        </authorList>
    </citation>
    <scope>NUCLEOTIDE SEQUENCE</scope>
    <source>
        <strain evidence="7">Dzin_1.0</strain>
    </source>
</reference>
<accession>A0A9D5HUY9</accession>
<dbReference type="Pfam" id="PF00651">
    <property type="entry name" value="BTB"/>
    <property type="match status" value="1"/>
</dbReference>
<dbReference type="PROSITE" id="PS50097">
    <property type="entry name" value="BTB"/>
    <property type="match status" value="1"/>
</dbReference>
<comment type="caution">
    <text evidence="7">The sequence shown here is derived from an EMBL/GenBank/DDBJ whole genome shotgun (WGS) entry which is preliminary data.</text>
</comment>
<name>A0A9D5HUY9_9LILI</name>
<sequence length="365" mass="42327">MNVPTNPKAFLQWQDNIATHLTDVQILTSSGRTIHAHANILALASPVLERMLEQARRCSNSSKRVIRVLGVPSEAVLSFIRLLYSSKWRPYDKEEGEEMDKHGFHLLALSHSYRVPWLKRACESGLAARLCADTALDAMKLARWCDARRLYLHCMKVVAKDLGGLQSTESWRFIQAHDPQLELEILQFIQEWDLRMKRMRRRKEEQGVYMQLMQVLECLEHICTEGCTNVGPLDVDLTSKSKGPCSSFSTCEGLQQLILHLPLCAKKLVPGKCIHCKRMWQLFRLHSSICVRPEPCKVPLCKQFKLRMEREGKGDDEMWRLLVKRVDLARFMACLEKRKRPEEVCRKLANCRDRSCFVNSHQRRK</sequence>
<dbReference type="Gene3D" id="3.30.710.10">
    <property type="entry name" value="Potassium Channel Kv1.1, Chain A"/>
    <property type="match status" value="1"/>
</dbReference>
<dbReference type="SMART" id="SM00551">
    <property type="entry name" value="ZnF_TAZ"/>
    <property type="match status" value="1"/>
</dbReference>
<comment type="pathway">
    <text evidence="1">Protein modification; protein ubiquitination.</text>
</comment>
<dbReference type="SUPFAM" id="SSF57933">
    <property type="entry name" value="TAZ domain"/>
    <property type="match status" value="1"/>
</dbReference>
<dbReference type="InterPro" id="IPR000210">
    <property type="entry name" value="BTB/POZ_dom"/>
</dbReference>
<dbReference type="EMBL" id="JAGGNH010000001">
    <property type="protein sequence ID" value="KAJ0989433.1"/>
    <property type="molecule type" value="Genomic_DNA"/>
</dbReference>
<feature type="domain" description="BTB" evidence="6">
    <location>
        <begin position="22"/>
        <end position="87"/>
    </location>
</feature>
<dbReference type="SMART" id="SM00225">
    <property type="entry name" value="BTB"/>
    <property type="match status" value="1"/>
</dbReference>
<evidence type="ECO:0000313" key="8">
    <source>
        <dbReference type="Proteomes" id="UP001085076"/>
    </source>
</evidence>
<dbReference type="Pfam" id="PF02135">
    <property type="entry name" value="zf-TAZ"/>
    <property type="match status" value="1"/>
</dbReference>
<keyword evidence="3" id="KW-0863">Zinc-finger</keyword>
<evidence type="ECO:0000256" key="4">
    <source>
        <dbReference type="ARBA" id="ARBA00022786"/>
    </source>
</evidence>
<keyword evidence="8" id="KW-1185">Reference proteome</keyword>
<dbReference type="GO" id="GO:0005634">
    <property type="term" value="C:nucleus"/>
    <property type="evidence" value="ECO:0007669"/>
    <property type="project" value="TreeGrafter"/>
</dbReference>
<dbReference type="PANTHER" id="PTHR46287">
    <property type="entry name" value="BTB/POZ AND TAZ DOMAIN-CONTAINING PROTEIN 3-RELATED"/>
    <property type="match status" value="1"/>
</dbReference>
<evidence type="ECO:0000256" key="3">
    <source>
        <dbReference type="ARBA" id="ARBA00022771"/>
    </source>
</evidence>
<evidence type="ECO:0000259" key="6">
    <source>
        <dbReference type="PROSITE" id="PS50097"/>
    </source>
</evidence>
<dbReference type="Gene3D" id="1.25.40.420">
    <property type="match status" value="1"/>
</dbReference>
<dbReference type="InterPro" id="IPR011333">
    <property type="entry name" value="SKP1/BTB/POZ_sf"/>
</dbReference>
<reference evidence="7" key="1">
    <citation type="submission" date="2021-03" db="EMBL/GenBank/DDBJ databases">
        <authorList>
            <person name="Li Z."/>
            <person name="Yang C."/>
        </authorList>
    </citation>
    <scope>NUCLEOTIDE SEQUENCE</scope>
    <source>
        <strain evidence="7">Dzin_1.0</strain>
        <tissue evidence="7">Leaf</tissue>
    </source>
</reference>
<keyword evidence="2" id="KW-0479">Metal-binding</keyword>
<keyword evidence="5" id="KW-0862">Zinc</keyword>
<dbReference type="InterPro" id="IPR044513">
    <property type="entry name" value="BT1/2/3/4/5"/>
</dbReference>
<gene>
    <name evidence="7" type="ORF">J5N97_007789</name>
</gene>
<dbReference type="GO" id="GO:0006355">
    <property type="term" value="P:regulation of DNA-templated transcription"/>
    <property type="evidence" value="ECO:0007669"/>
    <property type="project" value="UniProtKB-ARBA"/>
</dbReference>
<dbReference type="GO" id="GO:0005516">
    <property type="term" value="F:calmodulin binding"/>
    <property type="evidence" value="ECO:0007669"/>
    <property type="project" value="UniProtKB-ARBA"/>
</dbReference>
<protein>
    <recommendedName>
        <fullName evidence="6">BTB domain-containing protein</fullName>
    </recommendedName>
</protein>
<organism evidence="7 8">
    <name type="scientific">Dioscorea zingiberensis</name>
    <dbReference type="NCBI Taxonomy" id="325984"/>
    <lineage>
        <taxon>Eukaryota</taxon>
        <taxon>Viridiplantae</taxon>
        <taxon>Streptophyta</taxon>
        <taxon>Embryophyta</taxon>
        <taxon>Tracheophyta</taxon>
        <taxon>Spermatophyta</taxon>
        <taxon>Magnoliopsida</taxon>
        <taxon>Liliopsida</taxon>
        <taxon>Dioscoreales</taxon>
        <taxon>Dioscoreaceae</taxon>
        <taxon>Dioscorea</taxon>
    </lineage>
</organism>
<dbReference type="GO" id="GO:0008270">
    <property type="term" value="F:zinc ion binding"/>
    <property type="evidence" value="ECO:0007669"/>
    <property type="project" value="UniProtKB-KW"/>
</dbReference>
<evidence type="ECO:0000256" key="1">
    <source>
        <dbReference type="ARBA" id="ARBA00004906"/>
    </source>
</evidence>
<dbReference type="AlphaFoldDB" id="A0A9D5HUY9"/>
<keyword evidence="4" id="KW-0833">Ubl conjugation pathway</keyword>
<dbReference type="Proteomes" id="UP001085076">
    <property type="component" value="Miscellaneous, Linkage group lg01"/>
</dbReference>
<dbReference type="GO" id="GO:0042542">
    <property type="term" value="P:response to hydrogen peroxide"/>
    <property type="evidence" value="ECO:0007669"/>
    <property type="project" value="UniProtKB-ARBA"/>
</dbReference>
<dbReference type="FunFam" id="1.20.1020.10:FF:000004">
    <property type="entry name" value="BTB/POZ and TAZ domain-containing protein 2"/>
    <property type="match status" value="1"/>
</dbReference>
<dbReference type="SUPFAM" id="SSF54695">
    <property type="entry name" value="POZ domain"/>
    <property type="match status" value="1"/>
</dbReference>